<comment type="function">
    <text evidence="1 6">Exhibits S-adenosyl-L-methionine-dependent methyltransferase activity.</text>
</comment>
<evidence type="ECO:0000256" key="6">
    <source>
        <dbReference type="RuleBase" id="RU362030"/>
    </source>
</evidence>
<dbReference type="NCBIfam" id="TIGR00027">
    <property type="entry name" value="mthyl_TIGR00027"/>
    <property type="match status" value="1"/>
</dbReference>
<dbReference type="SUPFAM" id="SSF53335">
    <property type="entry name" value="S-adenosyl-L-methionine-dependent methyltransferases"/>
    <property type="match status" value="1"/>
</dbReference>
<keyword evidence="5 6" id="KW-0949">S-adenosyl-L-methionine</keyword>
<dbReference type="EMBL" id="JAMTCG010000004">
    <property type="protein sequence ID" value="MCP2161042.1"/>
    <property type="molecule type" value="Genomic_DNA"/>
</dbReference>
<comment type="caution">
    <text evidence="7">The sequence shown here is derived from an EMBL/GenBank/DDBJ whole genome shotgun (WGS) entry which is preliminary data.</text>
</comment>
<dbReference type="PANTHER" id="PTHR43619:SF2">
    <property type="entry name" value="S-ADENOSYL-L-METHIONINE-DEPENDENT METHYLTRANSFERASES SUPERFAMILY PROTEIN"/>
    <property type="match status" value="1"/>
</dbReference>
<reference evidence="7 8" key="1">
    <citation type="submission" date="2022-06" db="EMBL/GenBank/DDBJ databases">
        <title>Genomic Encyclopedia of Archaeal and Bacterial Type Strains, Phase II (KMG-II): from individual species to whole genera.</title>
        <authorList>
            <person name="Goeker M."/>
        </authorList>
    </citation>
    <scope>NUCLEOTIDE SEQUENCE [LARGE SCALE GENOMIC DNA]</scope>
    <source>
        <strain evidence="7 8">DSM 45037</strain>
    </source>
</reference>
<dbReference type="EC" id="2.1.1.-" evidence="6"/>
<keyword evidence="4" id="KW-0808">Transferase</keyword>
<organism evidence="7 8">
    <name type="scientific">Williamsia serinedens</name>
    <dbReference type="NCBI Taxonomy" id="391736"/>
    <lineage>
        <taxon>Bacteria</taxon>
        <taxon>Bacillati</taxon>
        <taxon>Actinomycetota</taxon>
        <taxon>Actinomycetes</taxon>
        <taxon>Mycobacteriales</taxon>
        <taxon>Nocardiaceae</taxon>
        <taxon>Williamsia</taxon>
    </lineage>
</organism>
<keyword evidence="3 6" id="KW-0489">Methyltransferase</keyword>
<gene>
    <name evidence="7" type="ORF">LX12_002237</name>
</gene>
<proteinExistence type="inferred from homology"/>
<dbReference type="PANTHER" id="PTHR43619">
    <property type="entry name" value="S-ADENOSYL-L-METHIONINE-DEPENDENT METHYLTRANSFERASE YKTD-RELATED"/>
    <property type="match status" value="1"/>
</dbReference>
<protein>
    <recommendedName>
        <fullName evidence="6">S-adenosyl-L-methionine-dependent methyltransferase</fullName>
        <ecNumber evidence="6">2.1.1.-</ecNumber>
    </recommendedName>
</protein>
<comment type="similarity">
    <text evidence="2 6">Belongs to the UPF0677 family.</text>
</comment>
<accession>A0ABT1H1C3</accession>
<evidence type="ECO:0000256" key="2">
    <source>
        <dbReference type="ARBA" id="ARBA00008138"/>
    </source>
</evidence>
<dbReference type="Gene3D" id="3.40.50.150">
    <property type="entry name" value="Vaccinia Virus protein VP39"/>
    <property type="match status" value="1"/>
</dbReference>
<evidence type="ECO:0000256" key="3">
    <source>
        <dbReference type="ARBA" id="ARBA00022603"/>
    </source>
</evidence>
<dbReference type="Proteomes" id="UP001205740">
    <property type="component" value="Unassembled WGS sequence"/>
</dbReference>
<evidence type="ECO:0000256" key="5">
    <source>
        <dbReference type="ARBA" id="ARBA00022691"/>
    </source>
</evidence>
<dbReference type="InterPro" id="IPR011610">
    <property type="entry name" value="SAM_mthyl_Trfase_ML2640-like"/>
</dbReference>
<sequence>MFRDPLAWPILGVDRAAVLAGVGDDPHRALRFFIAARHRCAEDRVHAAVADGVDQVVVFGAGLDTFAYRMDHPGVAVVEVDHPATGAWKRERLHEAGIHVPEHVCHIGVDFERDDLVTALRGGGVDTGRPVVVMWLGVVPYLTRRSVTTTLRALGSLSCVVVADYRAPLTSADPRAPRGASSLERRVAAVGEPLTDPLPPHEMRAILTEAGFADVDDLDRPAIRSRLLGLPPAGDSGGGHIVVAATTG</sequence>
<evidence type="ECO:0000313" key="7">
    <source>
        <dbReference type="EMBL" id="MCP2161042.1"/>
    </source>
</evidence>
<dbReference type="InterPro" id="IPR007213">
    <property type="entry name" value="Ppm1/Ppm2/Tcmp"/>
</dbReference>
<evidence type="ECO:0000256" key="1">
    <source>
        <dbReference type="ARBA" id="ARBA00003907"/>
    </source>
</evidence>
<name>A0ABT1H1C3_9NOCA</name>
<evidence type="ECO:0000313" key="8">
    <source>
        <dbReference type="Proteomes" id="UP001205740"/>
    </source>
</evidence>
<dbReference type="Pfam" id="PF04072">
    <property type="entry name" value="LCM"/>
    <property type="match status" value="1"/>
</dbReference>
<keyword evidence="8" id="KW-1185">Reference proteome</keyword>
<dbReference type="InterPro" id="IPR029063">
    <property type="entry name" value="SAM-dependent_MTases_sf"/>
</dbReference>
<dbReference type="GO" id="GO:0032259">
    <property type="term" value="P:methylation"/>
    <property type="evidence" value="ECO:0007669"/>
    <property type="project" value="UniProtKB-KW"/>
</dbReference>
<evidence type="ECO:0000256" key="4">
    <source>
        <dbReference type="ARBA" id="ARBA00022679"/>
    </source>
</evidence>
<dbReference type="GO" id="GO:0008168">
    <property type="term" value="F:methyltransferase activity"/>
    <property type="evidence" value="ECO:0007669"/>
    <property type="project" value="UniProtKB-KW"/>
</dbReference>